<dbReference type="EMBL" id="DAEPXK010000065">
    <property type="protein sequence ID" value="HBH1544208.1"/>
    <property type="molecule type" value="Genomic_DNA"/>
</dbReference>
<reference evidence="1" key="1">
    <citation type="journal article" date="2018" name="Genome Biol.">
        <title>SKESA: strategic k-mer extension for scrupulous assemblies.</title>
        <authorList>
            <person name="Souvorov A."/>
            <person name="Agarwala R."/>
            <person name="Lipman D.J."/>
        </authorList>
    </citation>
    <scope>NUCLEOTIDE SEQUENCE</scope>
    <source>
        <strain evidence="1">HN1000</strain>
    </source>
</reference>
<sequence length="67" mass="7999">MTYVEKLLKYFEQLPEEKKIEVIHFAEYQKLKSEIELDDNNDDDYQIELVLNAIKDILGINKVKRAI</sequence>
<dbReference type="AlphaFoldDB" id="A0AAN5VPS2"/>
<comment type="caution">
    <text evidence="1">The sequence shown here is derived from an EMBL/GenBank/DDBJ whole genome shotgun (WGS) entry which is preliminary data.</text>
</comment>
<accession>A0AAN5VPS2</accession>
<protein>
    <submittedName>
        <fullName evidence="1">Uncharacterized protein</fullName>
    </submittedName>
</protein>
<proteinExistence type="predicted"/>
<dbReference type="RefSeq" id="WP_022619569.1">
    <property type="nucleotide sequence ID" value="NZ_JBBBNR010000004.1"/>
</dbReference>
<evidence type="ECO:0000313" key="1">
    <source>
        <dbReference type="EMBL" id="HBH1544208.1"/>
    </source>
</evidence>
<gene>
    <name evidence="1" type="ORF">KRM00_003752</name>
</gene>
<reference evidence="1" key="2">
    <citation type="submission" date="2021-06" db="EMBL/GenBank/DDBJ databases">
        <authorList>
            <consortium name="NCBI Pathogen Detection Project"/>
        </authorList>
    </citation>
    <scope>NUCLEOTIDE SEQUENCE</scope>
    <source>
        <strain evidence="1">HN1000</strain>
    </source>
</reference>
<organism evidence="1 2">
    <name type="scientific">Clostridioides difficile</name>
    <name type="common">Peptoclostridium difficile</name>
    <dbReference type="NCBI Taxonomy" id="1496"/>
    <lineage>
        <taxon>Bacteria</taxon>
        <taxon>Bacillati</taxon>
        <taxon>Bacillota</taxon>
        <taxon>Clostridia</taxon>
        <taxon>Peptostreptococcales</taxon>
        <taxon>Peptostreptococcaceae</taxon>
        <taxon>Clostridioides</taxon>
    </lineage>
</organism>
<name>A0AAN5VPS2_CLODI</name>
<evidence type="ECO:0000313" key="2">
    <source>
        <dbReference type="Proteomes" id="UP000878956"/>
    </source>
</evidence>
<dbReference type="Proteomes" id="UP000878956">
    <property type="component" value="Unassembled WGS sequence"/>
</dbReference>